<protein>
    <submittedName>
        <fullName evidence="1">Uncharacterized protein</fullName>
    </submittedName>
</protein>
<dbReference type="EMBL" id="ML178826">
    <property type="protein sequence ID" value="TFL01169.1"/>
    <property type="molecule type" value="Genomic_DNA"/>
</dbReference>
<reference evidence="1 2" key="1">
    <citation type="journal article" date="2019" name="Nat. Ecol. Evol.">
        <title>Megaphylogeny resolves global patterns of mushroom evolution.</title>
        <authorList>
            <person name="Varga T."/>
            <person name="Krizsan K."/>
            <person name="Foldi C."/>
            <person name="Dima B."/>
            <person name="Sanchez-Garcia M."/>
            <person name="Sanchez-Ramirez S."/>
            <person name="Szollosi G.J."/>
            <person name="Szarkandi J.G."/>
            <person name="Papp V."/>
            <person name="Albert L."/>
            <person name="Andreopoulos W."/>
            <person name="Angelini C."/>
            <person name="Antonin V."/>
            <person name="Barry K.W."/>
            <person name="Bougher N.L."/>
            <person name="Buchanan P."/>
            <person name="Buyck B."/>
            <person name="Bense V."/>
            <person name="Catcheside P."/>
            <person name="Chovatia M."/>
            <person name="Cooper J."/>
            <person name="Damon W."/>
            <person name="Desjardin D."/>
            <person name="Finy P."/>
            <person name="Geml J."/>
            <person name="Haridas S."/>
            <person name="Hughes K."/>
            <person name="Justo A."/>
            <person name="Karasinski D."/>
            <person name="Kautmanova I."/>
            <person name="Kiss B."/>
            <person name="Kocsube S."/>
            <person name="Kotiranta H."/>
            <person name="LaButti K.M."/>
            <person name="Lechner B.E."/>
            <person name="Liimatainen K."/>
            <person name="Lipzen A."/>
            <person name="Lukacs Z."/>
            <person name="Mihaltcheva S."/>
            <person name="Morgado L.N."/>
            <person name="Niskanen T."/>
            <person name="Noordeloos M.E."/>
            <person name="Ohm R.A."/>
            <person name="Ortiz-Santana B."/>
            <person name="Ovrebo C."/>
            <person name="Racz N."/>
            <person name="Riley R."/>
            <person name="Savchenko A."/>
            <person name="Shiryaev A."/>
            <person name="Soop K."/>
            <person name="Spirin V."/>
            <person name="Szebenyi C."/>
            <person name="Tomsovsky M."/>
            <person name="Tulloss R.E."/>
            <person name="Uehling J."/>
            <person name="Grigoriev I.V."/>
            <person name="Vagvolgyi C."/>
            <person name="Papp T."/>
            <person name="Martin F.M."/>
            <person name="Miettinen O."/>
            <person name="Hibbett D.S."/>
            <person name="Nagy L.G."/>
        </authorList>
    </citation>
    <scope>NUCLEOTIDE SEQUENCE [LARGE SCALE GENOMIC DNA]</scope>
    <source>
        <strain evidence="1 2">CBS 309.79</strain>
    </source>
</reference>
<name>A0A5C3QLT2_9AGAR</name>
<keyword evidence="2" id="KW-1185">Reference proteome</keyword>
<gene>
    <name evidence="1" type="ORF">BDV98DRAFT_583176</name>
</gene>
<proteinExistence type="predicted"/>
<sequence>MIIPYRGAQSSEAAELKGNWRVGVGLSEGSGSGTCMCVSMTRHPKMMLLDDAKDGAALDSWYGYCNRTLEKIRKARLTCARTGSGRFAAAWFGCRAFAATCGYKPSERNDGKVDVFDYSISRSTSYLVPTRGILSVLESSYITTEDLRGGEGAKWLERRDADGVISAKSRSRLCKDRNFAVSRLFAATATNLRPCFLLVLDEASLVLVLAVREMRRNDSFDARNCLEAHGARRGVQAGSRTVQLSRDCEWTNSSSSAAARIYLHGSNVSHTPKIAEVQRLNNVLGNAYRTLKESIGGAVHHLITWIHCLNTTQELQVQDSGSALDKLFRGYVAAFAAK</sequence>
<dbReference type="AlphaFoldDB" id="A0A5C3QLT2"/>
<evidence type="ECO:0000313" key="1">
    <source>
        <dbReference type="EMBL" id="TFL01169.1"/>
    </source>
</evidence>
<evidence type="ECO:0000313" key="2">
    <source>
        <dbReference type="Proteomes" id="UP000305067"/>
    </source>
</evidence>
<organism evidence="1 2">
    <name type="scientific">Pterulicium gracile</name>
    <dbReference type="NCBI Taxonomy" id="1884261"/>
    <lineage>
        <taxon>Eukaryota</taxon>
        <taxon>Fungi</taxon>
        <taxon>Dikarya</taxon>
        <taxon>Basidiomycota</taxon>
        <taxon>Agaricomycotina</taxon>
        <taxon>Agaricomycetes</taxon>
        <taxon>Agaricomycetidae</taxon>
        <taxon>Agaricales</taxon>
        <taxon>Pleurotineae</taxon>
        <taxon>Pterulaceae</taxon>
        <taxon>Pterulicium</taxon>
    </lineage>
</organism>
<accession>A0A5C3QLT2</accession>
<dbReference type="Proteomes" id="UP000305067">
    <property type="component" value="Unassembled WGS sequence"/>
</dbReference>